<proteinExistence type="predicted"/>
<accession>A0ABQ4CFC1</accession>
<reference evidence="2 3" key="1">
    <citation type="submission" date="2021-01" db="EMBL/GenBank/DDBJ databases">
        <title>Whole genome shotgun sequence of Asanoa iriomotensis NBRC 100142.</title>
        <authorList>
            <person name="Komaki H."/>
            <person name="Tamura T."/>
        </authorList>
    </citation>
    <scope>NUCLEOTIDE SEQUENCE [LARGE SCALE GENOMIC DNA]</scope>
    <source>
        <strain evidence="2 3">NBRC 100142</strain>
    </source>
</reference>
<keyword evidence="3" id="KW-1185">Reference proteome</keyword>
<gene>
    <name evidence="2" type="ORF">Air01nite_75520</name>
</gene>
<feature type="compositionally biased region" description="Basic and acidic residues" evidence="1">
    <location>
        <begin position="66"/>
        <end position="77"/>
    </location>
</feature>
<dbReference type="Proteomes" id="UP000624325">
    <property type="component" value="Unassembled WGS sequence"/>
</dbReference>
<sequence>MHSAVGDASALDVPLDHVSAQLRDPLLQGVETSLMITFVGREQADQDDVADGGHPASFAGPQPREPGVRSDHARWRG</sequence>
<evidence type="ECO:0000256" key="1">
    <source>
        <dbReference type="SAM" id="MobiDB-lite"/>
    </source>
</evidence>
<feature type="region of interest" description="Disordered" evidence="1">
    <location>
        <begin position="45"/>
        <end position="77"/>
    </location>
</feature>
<evidence type="ECO:0000313" key="3">
    <source>
        <dbReference type="Proteomes" id="UP000624325"/>
    </source>
</evidence>
<comment type="caution">
    <text evidence="2">The sequence shown here is derived from an EMBL/GenBank/DDBJ whole genome shotgun (WGS) entry which is preliminary data.</text>
</comment>
<dbReference type="EMBL" id="BONC01000106">
    <property type="protein sequence ID" value="GIF61457.1"/>
    <property type="molecule type" value="Genomic_DNA"/>
</dbReference>
<name>A0ABQ4CFC1_9ACTN</name>
<evidence type="ECO:0000313" key="2">
    <source>
        <dbReference type="EMBL" id="GIF61457.1"/>
    </source>
</evidence>
<protein>
    <submittedName>
        <fullName evidence="2">Uncharacterized protein</fullName>
    </submittedName>
</protein>
<organism evidence="2 3">
    <name type="scientific">Asanoa iriomotensis</name>
    <dbReference type="NCBI Taxonomy" id="234613"/>
    <lineage>
        <taxon>Bacteria</taxon>
        <taxon>Bacillati</taxon>
        <taxon>Actinomycetota</taxon>
        <taxon>Actinomycetes</taxon>
        <taxon>Micromonosporales</taxon>
        <taxon>Micromonosporaceae</taxon>
        <taxon>Asanoa</taxon>
    </lineage>
</organism>